<dbReference type="InterPro" id="IPR039373">
    <property type="entry name" value="Peptidase_M28B"/>
</dbReference>
<dbReference type="STRING" id="45286.A0A0X8HTH7"/>
<dbReference type="PANTHER" id="PTHR10404:SF72">
    <property type="entry name" value="ZINC METALLOPROTEASE TRE2-RELATED"/>
    <property type="match status" value="1"/>
</dbReference>
<evidence type="ECO:0000313" key="5">
    <source>
        <dbReference type="Proteomes" id="UP000243052"/>
    </source>
</evidence>
<dbReference type="SUPFAM" id="SSF47672">
    <property type="entry name" value="Transferrin receptor-like dimerisation domain"/>
    <property type="match status" value="1"/>
</dbReference>
<evidence type="ECO:0000256" key="1">
    <source>
        <dbReference type="SAM" id="MobiDB-lite"/>
    </source>
</evidence>
<evidence type="ECO:0000313" key="4">
    <source>
        <dbReference type="EMBL" id="AMD21159.1"/>
    </source>
</evidence>
<reference evidence="4 5" key="1">
    <citation type="submission" date="2016-01" db="EMBL/GenBank/DDBJ databases">
        <title>Genome sequence of the yeast Holleya sinecauda.</title>
        <authorList>
            <person name="Dietrich F.S."/>
        </authorList>
    </citation>
    <scope>NUCLEOTIDE SEQUENCE [LARGE SCALE GENOMIC DNA]</scope>
    <source>
        <strain evidence="4 5">ATCC 58844</strain>
    </source>
</reference>
<dbReference type="EMBL" id="CP014245">
    <property type="protein sequence ID" value="AMD21159.1"/>
    <property type="molecule type" value="Genomic_DNA"/>
</dbReference>
<dbReference type="OrthoDB" id="5841748at2759"/>
<dbReference type="SUPFAM" id="SSF52025">
    <property type="entry name" value="PA domain"/>
    <property type="match status" value="1"/>
</dbReference>
<dbReference type="AlphaFoldDB" id="A0A0X8HTH7"/>
<feature type="transmembrane region" description="Helical" evidence="2">
    <location>
        <begin position="123"/>
        <end position="141"/>
    </location>
</feature>
<dbReference type="Pfam" id="PF04253">
    <property type="entry name" value="TFR_dimer"/>
    <property type="match status" value="1"/>
</dbReference>
<feature type="region of interest" description="Disordered" evidence="1">
    <location>
        <begin position="1"/>
        <end position="26"/>
    </location>
</feature>
<organism evidence="4 5">
    <name type="scientific">Eremothecium sinecaudum</name>
    <dbReference type="NCBI Taxonomy" id="45286"/>
    <lineage>
        <taxon>Eukaryota</taxon>
        <taxon>Fungi</taxon>
        <taxon>Dikarya</taxon>
        <taxon>Ascomycota</taxon>
        <taxon>Saccharomycotina</taxon>
        <taxon>Saccharomycetes</taxon>
        <taxon>Saccharomycetales</taxon>
        <taxon>Saccharomycetaceae</taxon>
        <taxon>Eremothecium</taxon>
    </lineage>
</organism>
<proteinExistence type="predicted"/>
<dbReference type="GeneID" id="28724435"/>
<dbReference type="RefSeq" id="XP_017988155.1">
    <property type="nucleotide sequence ID" value="XM_018132564.1"/>
</dbReference>
<dbReference type="Proteomes" id="UP000243052">
    <property type="component" value="Chromosome v"/>
</dbReference>
<evidence type="ECO:0000259" key="3">
    <source>
        <dbReference type="Pfam" id="PF04253"/>
    </source>
</evidence>
<dbReference type="InterPro" id="IPR036757">
    <property type="entry name" value="TFR-like_dimer_dom_sf"/>
</dbReference>
<keyword evidence="5" id="KW-1185">Reference proteome</keyword>
<sequence length="793" mass="90071">MSASNDGYGRLSQNEQDILDPENSDNRNTVISQGFGDIELPVDPPIYNELSEIVEERPPFEQMGFQELEEVTHRKSFRQYWEGFQQNVIIPFKRKFWGPLNQLYMMSSEKLDYYLNKVGNPLILRRYVYILFMSFIVYYVSMSKMMPNNVESGTHGMFSDTPKLIEYAGRCINYAKMEQDLEYLSSMPHIAGTKGDFAMMDYVKESFTNNGLRSTRVYHFPAVINYAGEAAVSVYGDGVDKVVLDLSEENFNPMATAGKVEAAQLIYGHYGTEDDLKRLEDAHLLNENTVLLLHYDSFVANQVLLCQERGIKGILFISKSLDGKEDVIQRFPVGIPHYGFGNPSSAGYSAKFLGGAQPDQSLLIPKIPTIPISAKQGSQLKGMLSKSDRAVDFKNGWHSGGSNKIKIDMSLDPIQREDQPSWNVVSKIDGKEQSDKSIIIAAARDSTHYGASYPNFGQMLLLELVELFQQVKYKYDWKPLRNIYFISFDASMYNSAGATSLLKNNLAHLQEEAYAFLDITQLSVDPKGSKNIEVQCTPLLHEFFTKKSENFGFQLDVTDVKQYGQWVPYMTNGIPVIVFSSPHISKMEAPALTSEDTFSHLTNQTFNVNNGWATTGEMLLFLFQASLKLVDNPLIQFNILDYVRDLNVKLQDLAAMSKNRLNLQPIYDALVLWQKIGEDWRSWAYTWNNIFMNQEGGREPSMLAMNRWAWNRKLTGLYRAQVKLSGLPGRAFFKNLVSGPALRLSNTYDSWSFPGVRDAVQREDWETAQQQVIYVGNILKLAAAKFIEDVVDF</sequence>
<name>A0A0X8HTH7_9SACH</name>
<keyword evidence="2" id="KW-0472">Membrane</keyword>
<dbReference type="PANTHER" id="PTHR10404">
    <property type="entry name" value="N-ACETYLATED-ALPHA-LINKED ACIDIC DIPEPTIDASE"/>
    <property type="match status" value="1"/>
</dbReference>
<feature type="compositionally biased region" description="Polar residues" evidence="1">
    <location>
        <begin position="1"/>
        <end position="16"/>
    </location>
</feature>
<dbReference type="Gene3D" id="1.20.930.40">
    <property type="entry name" value="Transferrin receptor-like, dimerisation domain"/>
    <property type="match status" value="1"/>
</dbReference>
<dbReference type="CDD" id="cd00538">
    <property type="entry name" value="PA"/>
    <property type="match status" value="1"/>
</dbReference>
<protein>
    <submittedName>
        <fullName evidence="4">HEL121Cp</fullName>
    </submittedName>
</protein>
<feature type="domain" description="Transferrin receptor-like dimerisation" evidence="3">
    <location>
        <begin position="661"/>
        <end position="786"/>
    </location>
</feature>
<keyword evidence="2" id="KW-1133">Transmembrane helix</keyword>
<dbReference type="Gene3D" id="3.50.30.30">
    <property type="match status" value="1"/>
</dbReference>
<dbReference type="InterPro" id="IPR046450">
    <property type="entry name" value="PA_dom_sf"/>
</dbReference>
<dbReference type="SUPFAM" id="SSF53187">
    <property type="entry name" value="Zn-dependent exopeptidases"/>
    <property type="match status" value="1"/>
</dbReference>
<accession>A0A0X8HTH7</accession>
<dbReference type="Gene3D" id="3.40.630.10">
    <property type="entry name" value="Zn peptidases"/>
    <property type="match status" value="1"/>
</dbReference>
<keyword evidence="2" id="KW-0812">Transmembrane</keyword>
<dbReference type="GO" id="GO:0004180">
    <property type="term" value="F:carboxypeptidase activity"/>
    <property type="evidence" value="ECO:0007669"/>
    <property type="project" value="TreeGrafter"/>
</dbReference>
<evidence type="ECO:0000256" key="2">
    <source>
        <dbReference type="SAM" id="Phobius"/>
    </source>
</evidence>
<gene>
    <name evidence="4" type="ORF">AW171_hschr53092</name>
</gene>
<dbReference type="InterPro" id="IPR007365">
    <property type="entry name" value="TFR-like_dimer_dom"/>
</dbReference>